<dbReference type="AlphaFoldDB" id="A0A1M5NTY9"/>
<gene>
    <name evidence="1" type="ORF">SAMN05421866_1555</name>
</gene>
<name>A0A1M5NTY9_9FLAO</name>
<accession>A0A1M5NTY9</accession>
<reference evidence="2" key="1">
    <citation type="submission" date="2016-11" db="EMBL/GenBank/DDBJ databases">
        <authorList>
            <person name="Varghese N."/>
            <person name="Submissions S."/>
        </authorList>
    </citation>
    <scope>NUCLEOTIDE SEQUENCE [LARGE SCALE GENOMIC DNA]</scope>
    <source>
        <strain evidence="2">DSM 19055</strain>
    </source>
</reference>
<dbReference type="EMBL" id="FQWT01000002">
    <property type="protein sequence ID" value="SHG92649.1"/>
    <property type="molecule type" value="Genomic_DNA"/>
</dbReference>
<protein>
    <submittedName>
        <fullName evidence="1">Uncharacterized protein</fullName>
    </submittedName>
</protein>
<sequence>MNKKNPVLKNAQKLGRNEQKSIVGGVGPIKPRYCCEWNDDGSCRIWTCGNCVCP</sequence>
<dbReference type="RefSeq" id="WP_165579264.1">
    <property type="nucleotide sequence ID" value="NZ_CP104203.1"/>
</dbReference>
<dbReference type="eggNOG" id="ENOG50311FF">
    <property type="taxonomic scope" value="Bacteria"/>
</dbReference>
<proteinExistence type="predicted"/>
<organism evidence="1 2">
    <name type="scientific">Chryseobacterium oranimense</name>
    <dbReference type="NCBI Taxonomy" id="421058"/>
    <lineage>
        <taxon>Bacteria</taxon>
        <taxon>Pseudomonadati</taxon>
        <taxon>Bacteroidota</taxon>
        <taxon>Flavobacteriia</taxon>
        <taxon>Flavobacteriales</taxon>
        <taxon>Weeksellaceae</taxon>
        <taxon>Chryseobacterium group</taxon>
        <taxon>Chryseobacterium</taxon>
    </lineage>
</organism>
<evidence type="ECO:0000313" key="1">
    <source>
        <dbReference type="EMBL" id="SHG92649.1"/>
    </source>
</evidence>
<dbReference type="Proteomes" id="UP000184047">
    <property type="component" value="Unassembled WGS sequence"/>
</dbReference>
<keyword evidence="2" id="KW-1185">Reference proteome</keyword>
<evidence type="ECO:0000313" key="2">
    <source>
        <dbReference type="Proteomes" id="UP000184047"/>
    </source>
</evidence>